<evidence type="ECO:0000313" key="1">
    <source>
        <dbReference type="EMBL" id="TFE83657.1"/>
    </source>
</evidence>
<dbReference type="InterPro" id="IPR056084">
    <property type="entry name" value="DUF7667"/>
</dbReference>
<comment type="caution">
    <text evidence="1">The sequence shown here is derived from an EMBL/GenBank/DDBJ whole genome shotgun (WGS) entry which is preliminary data.</text>
</comment>
<protein>
    <submittedName>
        <fullName evidence="1">Uncharacterized protein</fullName>
    </submittedName>
</protein>
<gene>
    <name evidence="1" type="ORF">B5M42_22510</name>
</gene>
<dbReference type="Proteomes" id="UP000298246">
    <property type="component" value="Unassembled WGS sequence"/>
</dbReference>
<dbReference type="OrthoDB" id="2969567at2"/>
<dbReference type="EMBL" id="MYFO01000045">
    <property type="protein sequence ID" value="TFE83657.1"/>
    <property type="molecule type" value="Genomic_DNA"/>
</dbReference>
<proteinExistence type="predicted"/>
<dbReference type="AlphaFoldDB" id="A0A4Y8PUH8"/>
<dbReference type="Pfam" id="PF24704">
    <property type="entry name" value="DUF7667"/>
    <property type="match status" value="1"/>
</dbReference>
<dbReference type="RefSeq" id="WP_134757014.1">
    <property type="nucleotide sequence ID" value="NZ_MYFO02000012.1"/>
</dbReference>
<keyword evidence="2" id="KW-1185">Reference proteome</keyword>
<evidence type="ECO:0000313" key="2">
    <source>
        <dbReference type="Proteomes" id="UP000298246"/>
    </source>
</evidence>
<name>A0A4Y8PUH8_9BACL</name>
<accession>A0A4Y8PUH8</accession>
<sequence length="75" mass="8886">MLIVHQRMAELWTLRKSRKLTEAEQSELFLCLEANANHLWKKAKLENLSLCASMTQDYDWLHDICAQLEKLEARQ</sequence>
<reference evidence="1 2" key="1">
    <citation type="submission" date="2017-03" db="EMBL/GenBank/DDBJ databases">
        <title>Isolation of Levoglucosan Utilizing Bacteria.</title>
        <authorList>
            <person name="Arya A.S."/>
        </authorList>
    </citation>
    <scope>NUCLEOTIDE SEQUENCE [LARGE SCALE GENOMIC DNA]</scope>
    <source>
        <strain evidence="1 2">MEC069</strain>
    </source>
</reference>
<organism evidence="1 2">
    <name type="scientific">Paenibacillus athensensis</name>
    <dbReference type="NCBI Taxonomy" id="1967502"/>
    <lineage>
        <taxon>Bacteria</taxon>
        <taxon>Bacillati</taxon>
        <taxon>Bacillota</taxon>
        <taxon>Bacilli</taxon>
        <taxon>Bacillales</taxon>
        <taxon>Paenibacillaceae</taxon>
        <taxon>Paenibacillus</taxon>
    </lineage>
</organism>